<name>A0AAV8X1U2_9CUCU</name>
<evidence type="ECO:0000313" key="2">
    <source>
        <dbReference type="Proteomes" id="UP001162162"/>
    </source>
</evidence>
<evidence type="ECO:0000313" key="1">
    <source>
        <dbReference type="EMBL" id="KAJ8932505.1"/>
    </source>
</evidence>
<keyword evidence="2" id="KW-1185">Reference proteome</keyword>
<sequence>MIDDKDRIANQDLILTSTREVAEDMRVRIKKNNKFELANILLEHSTFLHKTHLLENLRSNRRGNPKEVTQNKLKRVRSLREKMHGEYVY</sequence>
<dbReference type="Proteomes" id="UP001162162">
    <property type="component" value="Unassembled WGS sequence"/>
</dbReference>
<dbReference type="AlphaFoldDB" id="A0AAV8X1U2"/>
<reference evidence="1" key="1">
    <citation type="journal article" date="2023" name="Insect Mol. Biol.">
        <title>Genome sequencing provides insights into the evolution of gene families encoding plant cell wall-degrading enzymes in longhorned beetles.</title>
        <authorList>
            <person name="Shin N.R."/>
            <person name="Okamura Y."/>
            <person name="Kirsch R."/>
            <person name="Pauchet Y."/>
        </authorList>
    </citation>
    <scope>NUCLEOTIDE SEQUENCE</scope>
    <source>
        <strain evidence="1">AMC_N1</strain>
    </source>
</reference>
<comment type="caution">
    <text evidence="1">The sequence shown here is derived from an EMBL/GenBank/DDBJ whole genome shotgun (WGS) entry which is preliminary data.</text>
</comment>
<dbReference type="EMBL" id="JAPWTK010001445">
    <property type="protein sequence ID" value="KAJ8932505.1"/>
    <property type="molecule type" value="Genomic_DNA"/>
</dbReference>
<accession>A0AAV8X1U2</accession>
<proteinExistence type="predicted"/>
<protein>
    <submittedName>
        <fullName evidence="1">Uncharacterized protein</fullName>
    </submittedName>
</protein>
<organism evidence="1 2">
    <name type="scientific">Aromia moschata</name>
    <dbReference type="NCBI Taxonomy" id="1265417"/>
    <lineage>
        <taxon>Eukaryota</taxon>
        <taxon>Metazoa</taxon>
        <taxon>Ecdysozoa</taxon>
        <taxon>Arthropoda</taxon>
        <taxon>Hexapoda</taxon>
        <taxon>Insecta</taxon>
        <taxon>Pterygota</taxon>
        <taxon>Neoptera</taxon>
        <taxon>Endopterygota</taxon>
        <taxon>Coleoptera</taxon>
        <taxon>Polyphaga</taxon>
        <taxon>Cucujiformia</taxon>
        <taxon>Chrysomeloidea</taxon>
        <taxon>Cerambycidae</taxon>
        <taxon>Cerambycinae</taxon>
        <taxon>Callichromatini</taxon>
        <taxon>Aromia</taxon>
    </lineage>
</organism>
<gene>
    <name evidence="1" type="ORF">NQ318_018505</name>
</gene>